<comment type="caution">
    <text evidence="1">The sequence shown here is derived from an EMBL/GenBank/DDBJ whole genome shotgun (WGS) entry which is preliminary data.</text>
</comment>
<proteinExistence type="predicted"/>
<gene>
    <name evidence="1" type="ORF">H8K55_08995</name>
</gene>
<protein>
    <submittedName>
        <fullName evidence="1">Uncharacterized protein</fullName>
    </submittedName>
</protein>
<dbReference type="Proteomes" id="UP000624279">
    <property type="component" value="Unassembled WGS sequence"/>
</dbReference>
<sequence length="289" mass="32917">MKKNLRHVVLLNIYLGIAILSCMSNFTLSAQENPPKQELEHVKERVSEQVREPATPDQTVEISSTKDPDWKSYRVMLKGLDAFEKYHAHAPQASPQFILKPRRLDVSLSGVNLRLASDESSRTIPLASDGSFVLPRDEQAASQRAELMINRKKEMFRWWPLVKSPGVATQHRRLGDLRLECEMFWAIHYDDLPFVARNLMRTVGGPCQTKKVILSFPAEWMGLQAATLVQGERRMNLAVDKDRSTYSITLYNPDFSDDALIELQFDADVVTQPDKKIRNVNGLNVVVKL</sequence>
<dbReference type="EMBL" id="JACOGA010000007">
    <property type="protein sequence ID" value="MBC3873724.1"/>
    <property type="molecule type" value="Genomic_DNA"/>
</dbReference>
<dbReference type="PROSITE" id="PS51257">
    <property type="entry name" value="PROKAR_LIPOPROTEIN"/>
    <property type="match status" value="1"/>
</dbReference>
<organism evidence="1 2">
    <name type="scientific">Undibacterium flavidum</name>
    <dbReference type="NCBI Taxonomy" id="2762297"/>
    <lineage>
        <taxon>Bacteria</taxon>
        <taxon>Pseudomonadati</taxon>
        <taxon>Pseudomonadota</taxon>
        <taxon>Betaproteobacteria</taxon>
        <taxon>Burkholderiales</taxon>
        <taxon>Oxalobacteraceae</taxon>
        <taxon>Undibacterium</taxon>
    </lineage>
</organism>
<dbReference type="RefSeq" id="WP_186941759.1">
    <property type="nucleotide sequence ID" value="NZ_JACOGA010000007.1"/>
</dbReference>
<reference evidence="1 2" key="1">
    <citation type="submission" date="2020-08" db="EMBL/GenBank/DDBJ databases">
        <title>Novel species isolated from subtropical streams in China.</title>
        <authorList>
            <person name="Lu H."/>
        </authorList>
    </citation>
    <scope>NUCLEOTIDE SEQUENCE [LARGE SCALE GENOMIC DNA]</scope>
    <source>
        <strain evidence="1 2">LX15W</strain>
    </source>
</reference>
<evidence type="ECO:0000313" key="1">
    <source>
        <dbReference type="EMBL" id="MBC3873724.1"/>
    </source>
</evidence>
<name>A0ABR6YAR6_9BURK</name>
<accession>A0ABR6YAR6</accession>
<keyword evidence="2" id="KW-1185">Reference proteome</keyword>
<evidence type="ECO:0000313" key="2">
    <source>
        <dbReference type="Proteomes" id="UP000624279"/>
    </source>
</evidence>